<organism evidence="1 2">
    <name type="scientific">Syntrophaceticus schinkii</name>
    <dbReference type="NCBI Taxonomy" id="499207"/>
    <lineage>
        <taxon>Bacteria</taxon>
        <taxon>Bacillati</taxon>
        <taxon>Bacillota</taxon>
        <taxon>Clostridia</taxon>
        <taxon>Thermoanaerobacterales</taxon>
        <taxon>Thermoanaerobacterales Family III. Incertae Sedis</taxon>
        <taxon>Syntrophaceticus</taxon>
    </lineage>
</organism>
<dbReference type="OrthoDB" id="570815at2"/>
<name>A0A0B7MAQ7_9FIRM</name>
<dbReference type="RefSeq" id="WP_044663942.1">
    <property type="nucleotide sequence ID" value="NZ_CDRZ01000019.1"/>
</dbReference>
<dbReference type="Proteomes" id="UP000046155">
    <property type="component" value="Unassembled WGS sequence"/>
</dbReference>
<dbReference type="EMBL" id="CDRZ01000019">
    <property type="protein sequence ID" value="CEO87599.1"/>
    <property type="molecule type" value="Genomic_DNA"/>
</dbReference>
<evidence type="ECO:0000313" key="1">
    <source>
        <dbReference type="EMBL" id="CEO87599.1"/>
    </source>
</evidence>
<dbReference type="AlphaFoldDB" id="A0A0B7MAQ7"/>
<reference evidence="2" key="1">
    <citation type="submission" date="2015-01" db="EMBL/GenBank/DDBJ databases">
        <authorList>
            <person name="Manzoor Shahid"/>
            <person name="Zubair Saima"/>
        </authorList>
    </citation>
    <scope>NUCLEOTIDE SEQUENCE [LARGE SCALE GENOMIC DNA]</scope>
    <source>
        <strain evidence="2">Sp3</strain>
    </source>
</reference>
<accession>A0A0B7MAQ7</accession>
<evidence type="ECO:0000313" key="2">
    <source>
        <dbReference type="Proteomes" id="UP000046155"/>
    </source>
</evidence>
<protein>
    <submittedName>
        <fullName evidence="1">Uncharacterized protein</fullName>
    </submittedName>
</protein>
<keyword evidence="2" id="KW-1185">Reference proteome</keyword>
<proteinExistence type="predicted"/>
<sequence>MKKWLTNHQWNRAITDYFLQGLPVGSSVYLSLDYAALQDISQRLTIIKEGQRPWADDFLLAVRSYCIRNGTVNINLLKGTDQKGLPRCVGFLGAMVLAAYLMMDEETEDGLVSESNYFTRFQSIIGLNGNGRPASLNPPGKEVQLWKLWNQYLLKEAYLPTAKPGDNVPRRYINYPLSQALLRMADRERMERVLRREERNGRLSKVLDIERISIWLQSNAQHFGSRHIRELLHNKDRQRYQAFCEAVYELYTTIDWTQNLMENVSVLDVSHQRRLTAGLYRVEDPFESKIEYLIYPQEPRRYDVSDLKIYYQGEQHSLTQERKGWYFPLWAMDPTGGYRFEVLGDTLIKELIIPEKGFWILRRDPENQESGVFASWGYPELGETFLLLCHKDYEEQVELLGQENLLKWDHSIYLTGKLSDWIEYRECMVVSQNWENIVAVKNDLFEALRPSFQATISLTNGLRLPPKLRWFTGYEPEITVIAFNHNVDLLVTELGNDENIIFRESVVTNQPNTLPSLPPGNYLARVFEEHREIATKTFQIVGWGDIQHQKVAPGFGTQLGKYTVVGASILEKP</sequence>
<gene>
    <name evidence="1" type="ORF">SSCH_1150006</name>
</gene>